<dbReference type="EMBL" id="KQ244869">
    <property type="protein sequence ID" value="KNC74015.1"/>
    <property type="molecule type" value="Genomic_DNA"/>
</dbReference>
<gene>
    <name evidence="1" type="ORF">SARC_13427</name>
</gene>
<evidence type="ECO:0000313" key="2">
    <source>
        <dbReference type="Proteomes" id="UP000054560"/>
    </source>
</evidence>
<proteinExistence type="predicted"/>
<dbReference type="AlphaFoldDB" id="A0A0L0FB79"/>
<feature type="non-terminal residue" evidence="1">
    <location>
        <position position="1"/>
    </location>
</feature>
<dbReference type="Proteomes" id="UP000054560">
    <property type="component" value="Unassembled WGS sequence"/>
</dbReference>
<organism evidence="1 2">
    <name type="scientific">Sphaeroforma arctica JP610</name>
    <dbReference type="NCBI Taxonomy" id="667725"/>
    <lineage>
        <taxon>Eukaryota</taxon>
        <taxon>Ichthyosporea</taxon>
        <taxon>Ichthyophonida</taxon>
        <taxon>Sphaeroforma</taxon>
    </lineage>
</organism>
<accession>A0A0L0FB79</accession>
<keyword evidence="2" id="KW-1185">Reference proteome</keyword>
<name>A0A0L0FB79_9EUKA</name>
<evidence type="ECO:0000313" key="1">
    <source>
        <dbReference type="EMBL" id="KNC74015.1"/>
    </source>
</evidence>
<reference evidence="1 2" key="1">
    <citation type="submission" date="2011-02" db="EMBL/GenBank/DDBJ databases">
        <title>The Genome Sequence of Sphaeroforma arctica JP610.</title>
        <authorList>
            <consortium name="The Broad Institute Genome Sequencing Platform"/>
            <person name="Russ C."/>
            <person name="Cuomo C."/>
            <person name="Young S.K."/>
            <person name="Zeng Q."/>
            <person name="Gargeya S."/>
            <person name="Alvarado L."/>
            <person name="Berlin A."/>
            <person name="Chapman S.B."/>
            <person name="Chen Z."/>
            <person name="Freedman E."/>
            <person name="Gellesch M."/>
            <person name="Goldberg J."/>
            <person name="Griggs A."/>
            <person name="Gujja S."/>
            <person name="Heilman E."/>
            <person name="Heiman D."/>
            <person name="Howarth C."/>
            <person name="Mehta T."/>
            <person name="Neiman D."/>
            <person name="Pearson M."/>
            <person name="Roberts A."/>
            <person name="Saif S."/>
            <person name="Shea T."/>
            <person name="Shenoy N."/>
            <person name="Sisk P."/>
            <person name="Stolte C."/>
            <person name="Sykes S."/>
            <person name="White J."/>
            <person name="Yandava C."/>
            <person name="Burger G."/>
            <person name="Gray M.W."/>
            <person name="Holland P.W.H."/>
            <person name="King N."/>
            <person name="Lang F.B.F."/>
            <person name="Roger A.J."/>
            <person name="Ruiz-Trillo I."/>
            <person name="Haas B."/>
            <person name="Nusbaum C."/>
            <person name="Birren B."/>
        </authorList>
    </citation>
    <scope>NUCLEOTIDE SEQUENCE [LARGE SCALE GENOMIC DNA]</scope>
    <source>
        <strain evidence="1 2">JP610</strain>
    </source>
</reference>
<dbReference type="RefSeq" id="XP_014147917.1">
    <property type="nucleotide sequence ID" value="XM_014292442.1"/>
</dbReference>
<dbReference type="GeneID" id="25913931"/>
<protein>
    <submittedName>
        <fullName evidence="1">Uncharacterized protein</fullName>
    </submittedName>
</protein>
<sequence length="67" mass="7202">ATVTIYTDEADFNRAIGASYLWKTDPVWSASKEGPSTMKLYHEGGLVSAATISVDESAEQSEGCNIM</sequence>